<evidence type="ECO:0000313" key="8">
    <source>
        <dbReference type="EMBL" id="PFH51111.1"/>
    </source>
</evidence>
<protein>
    <recommendedName>
        <fullName evidence="7">Major facilitator superfamily (MFS) profile domain-containing protein</fullName>
    </recommendedName>
</protein>
<keyword evidence="4 6" id="KW-1133">Transmembrane helix</keyword>
<dbReference type="OrthoDB" id="419616at2759"/>
<dbReference type="Proteomes" id="UP000242287">
    <property type="component" value="Unassembled WGS sequence"/>
</dbReference>
<dbReference type="InterPro" id="IPR036259">
    <property type="entry name" value="MFS_trans_sf"/>
</dbReference>
<feature type="transmembrane region" description="Helical" evidence="6">
    <location>
        <begin position="202"/>
        <end position="224"/>
    </location>
</feature>
<feature type="transmembrane region" description="Helical" evidence="6">
    <location>
        <begin position="67"/>
        <end position="89"/>
    </location>
</feature>
<proteinExistence type="predicted"/>
<dbReference type="GO" id="GO:0016020">
    <property type="term" value="C:membrane"/>
    <property type="evidence" value="ECO:0007669"/>
    <property type="project" value="UniProtKB-SubCell"/>
</dbReference>
<evidence type="ECO:0000256" key="1">
    <source>
        <dbReference type="ARBA" id="ARBA00004141"/>
    </source>
</evidence>
<dbReference type="EMBL" id="KZ301992">
    <property type="protein sequence ID" value="PFH51111.1"/>
    <property type="molecule type" value="Genomic_DNA"/>
</dbReference>
<dbReference type="PANTHER" id="PTHR23504">
    <property type="entry name" value="MAJOR FACILITATOR SUPERFAMILY DOMAIN-CONTAINING PROTEIN 10"/>
    <property type="match status" value="1"/>
</dbReference>
<dbReference type="SUPFAM" id="SSF103473">
    <property type="entry name" value="MFS general substrate transporter"/>
    <property type="match status" value="1"/>
</dbReference>
<feature type="transmembrane region" description="Helical" evidence="6">
    <location>
        <begin position="101"/>
        <end position="123"/>
    </location>
</feature>
<dbReference type="PROSITE" id="PS50850">
    <property type="entry name" value="MFS"/>
    <property type="match status" value="1"/>
</dbReference>
<dbReference type="AlphaFoldDB" id="A0A2A9NS16"/>
<reference evidence="8 9" key="1">
    <citation type="submission" date="2014-02" db="EMBL/GenBank/DDBJ databases">
        <title>Transposable element dynamics among asymbiotic and ectomycorrhizal Amanita fungi.</title>
        <authorList>
            <consortium name="DOE Joint Genome Institute"/>
            <person name="Hess J."/>
            <person name="Skrede I."/>
            <person name="Wolfe B."/>
            <person name="LaButti K."/>
            <person name="Ohm R.A."/>
            <person name="Grigoriev I.V."/>
            <person name="Pringle A."/>
        </authorList>
    </citation>
    <scope>NUCLEOTIDE SEQUENCE [LARGE SCALE GENOMIC DNA]</scope>
    <source>
        <strain evidence="8 9">SKay4041</strain>
    </source>
</reference>
<organism evidence="8 9">
    <name type="scientific">Amanita thiersii Skay4041</name>
    <dbReference type="NCBI Taxonomy" id="703135"/>
    <lineage>
        <taxon>Eukaryota</taxon>
        <taxon>Fungi</taxon>
        <taxon>Dikarya</taxon>
        <taxon>Basidiomycota</taxon>
        <taxon>Agaricomycotina</taxon>
        <taxon>Agaricomycetes</taxon>
        <taxon>Agaricomycetidae</taxon>
        <taxon>Agaricales</taxon>
        <taxon>Pluteineae</taxon>
        <taxon>Amanitaceae</taxon>
        <taxon>Amanita</taxon>
    </lineage>
</organism>
<dbReference type="Gene3D" id="1.20.1250.20">
    <property type="entry name" value="MFS general substrate transporter like domains"/>
    <property type="match status" value="1"/>
</dbReference>
<feature type="transmembrane region" description="Helical" evidence="6">
    <location>
        <begin position="388"/>
        <end position="414"/>
    </location>
</feature>
<evidence type="ECO:0000256" key="2">
    <source>
        <dbReference type="ARBA" id="ARBA00022448"/>
    </source>
</evidence>
<feature type="domain" description="Major facilitator superfamily (MFS) profile" evidence="7">
    <location>
        <begin position="28"/>
        <end position="487"/>
    </location>
</feature>
<name>A0A2A9NS16_9AGAR</name>
<evidence type="ECO:0000259" key="7">
    <source>
        <dbReference type="PROSITE" id="PS50850"/>
    </source>
</evidence>
<feature type="transmembrane region" description="Helical" evidence="6">
    <location>
        <begin position="330"/>
        <end position="349"/>
    </location>
</feature>
<keyword evidence="2" id="KW-0813">Transport</keyword>
<gene>
    <name evidence="8" type="ORF">AMATHDRAFT_59848</name>
</gene>
<dbReference type="CDD" id="cd17330">
    <property type="entry name" value="MFS_SLC46_TetA_like"/>
    <property type="match status" value="1"/>
</dbReference>
<evidence type="ECO:0000256" key="6">
    <source>
        <dbReference type="SAM" id="Phobius"/>
    </source>
</evidence>
<evidence type="ECO:0000313" key="9">
    <source>
        <dbReference type="Proteomes" id="UP000242287"/>
    </source>
</evidence>
<feature type="transmembrane region" description="Helical" evidence="6">
    <location>
        <begin position="286"/>
        <end position="310"/>
    </location>
</feature>
<evidence type="ECO:0000256" key="4">
    <source>
        <dbReference type="ARBA" id="ARBA00022989"/>
    </source>
</evidence>
<evidence type="ECO:0000256" key="3">
    <source>
        <dbReference type="ARBA" id="ARBA00022692"/>
    </source>
</evidence>
<dbReference type="InterPro" id="IPR020846">
    <property type="entry name" value="MFS_dom"/>
</dbReference>
<feature type="transmembrane region" description="Helical" evidence="6">
    <location>
        <begin position="358"/>
        <end position="376"/>
    </location>
</feature>
<feature type="transmembrane region" description="Helical" evidence="6">
    <location>
        <begin position="463"/>
        <end position="482"/>
    </location>
</feature>
<evidence type="ECO:0000256" key="5">
    <source>
        <dbReference type="ARBA" id="ARBA00023136"/>
    </source>
</evidence>
<keyword evidence="3 6" id="KW-0812">Transmembrane</keyword>
<keyword evidence="9" id="KW-1185">Reference proteome</keyword>
<sequence length="488" mass="53263">MTNQVDEETPLLPSQQIKDAPTPLPWFQFSIVLLLQLAEPLTSQVIHPFAPELIRDIGITHGNNRKVGYYVGMMQSTFFVAEALMVLHWSRISDNVGRKPVILTGLFGLSLSMYCFGLSRTFWGLLLSRSLNGALNGNIGVIKSMLMELTNTSNIARAYVYLPLTWSTGTTLGPMIGGSLSRPAERFPKLFGGNNFLKKYPYFLPCAISATYSALIWLLAFLFLKETVKRPIPILQYIGLVKEKDKKKSQNDIDNHEGACAASGRANCSSNDERPLPLRSLLVPKIILVAGNYALISLVDIAYCSIRPVFLSTPIEDGGLGLSAPQIGNVMSVIGVVNAVIQIFLFAALHDRWGSKKTFMIGVSAALPAFILYPVINFFARSQGFSALVWIVVAFQILFGVTINFAYGAIFIFISGVSPNRASLGAINGLCQVTVSIMRAIGPATANSLYSLSIDQGYLGGNLVYYVLGGSVVLVLYFSSLLPHNVQR</sequence>
<accession>A0A2A9NS16</accession>
<comment type="subcellular location">
    <subcellularLocation>
        <location evidence="1">Membrane</location>
        <topology evidence="1">Multi-pass membrane protein</topology>
    </subcellularLocation>
</comment>
<feature type="transmembrane region" description="Helical" evidence="6">
    <location>
        <begin position="426"/>
        <end position="443"/>
    </location>
</feature>
<dbReference type="GO" id="GO:0022857">
    <property type="term" value="F:transmembrane transporter activity"/>
    <property type="evidence" value="ECO:0007669"/>
    <property type="project" value="InterPro"/>
</dbReference>
<keyword evidence="5 6" id="KW-0472">Membrane</keyword>
<dbReference type="InterPro" id="IPR011701">
    <property type="entry name" value="MFS"/>
</dbReference>
<dbReference type="Pfam" id="PF07690">
    <property type="entry name" value="MFS_1"/>
    <property type="match status" value="1"/>
</dbReference>
<dbReference type="PANTHER" id="PTHR23504:SF15">
    <property type="entry name" value="MAJOR FACILITATOR SUPERFAMILY (MFS) PROFILE DOMAIN-CONTAINING PROTEIN"/>
    <property type="match status" value="1"/>
</dbReference>